<dbReference type="SUPFAM" id="SSF48452">
    <property type="entry name" value="TPR-like"/>
    <property type="match status" value="2"/>
</dbReference>
<dbReference type="Proteomes" id="UP000694863">
    <property type="component" value="Unplaced"/>
</dbReference>
<organism evidence="7 8">
    <name type="scientific">Echinops telfairi</name>
    <name type="common">Lesser hedgehog tenrec</name>
    <dbReference type="NCBI Taxonomy" id="9371"/>
    <lineage>
        <taxon>Eukaryota</taxon>
        <taxon>Metazoa</taxon>
        <taxon>Chordata</taxon>
        <taxon>Craniata</taxon>
        <taxon>Vertebrata</taxon>
        <taxon>Euteleostomi</taxon>
        <taxon>Mammalia</taxon>
        <taxon>Eutheria</taxon>
        <taxon>Afrotheria</taxon>
        <taxon>Tenrecidae</taxon>
        <taxon>Tenrecinae</taxon>
        <taxon>Echinops</taxon>
    </lineage>
</organism>
<reference evidence="8" key="1">
    <citation type="submission" date="2025-08" db="UniProtKB">
        <authorList>
            <consortium name="RefSeq"/>
        </authorList>
    </citation>
    <scope>IDENTIFICATION</scope>
</reference>
<keyword evidence="7" id="KW-1185">Reference proteome</keyword>
<keyword evidence="2 4" id="KW-0802">TPR repeat</keyword>
<protein>
    <submittedName>
        <fullName evidence="8">LOW QUALITY PROTEIN: interferon-induced protein with tetratricopeptide repeats 3</fullName>
    </submittedName>
</protein>
<gene>
    <name evidence="8" type="primary">IFIT3</name>
</gene>
<proteinExistence type="inferred from homology"/>
<name>A0ABM0ZQ01_ECHTE</name>
<feature type="coiled-coil region" evidence="5">
    <location>
        <begin position="361"/>
        <end position="388"/>
    </location>
</feature>
<feature type="region of interest" description="Disordered" evidence="6">
    <location>
        <begin position="539"/>
        <end position="567"/>
    </location>
</feature>
<keyword evidence="5" id="KW-0175">Coiled coil</keyword>
<dbReference type="PANTHER" id="PTHR10271:SF3">
    <property type="entry name" value="INTERFERON-INDUCED PROTEIN WITH TETRATRICOPEPTIDE REPEATS 3"/>
    <property type="match status" value="1"/>
</dbReference>
<sequence length="567" mass="64796">MFSSDLKSVSLSTFPSFFFRQLSRNRKSASADVFIPSPAESALALCWGSAGKVLEKEPACGPQLSRRAQKLIAIMSEITKDSLRKILLQLKCHFTWNLLIEESDIRDLEERVCNQIEFLNTEFKATMYNLLAYVKHLDGQNEAALDCLRQAEELIQQEHPEEADIRSLVTWGNYAWVYYHMGRLSEVQACIDKVKQICEKFSNPYSLECPELDGEEGWTWLKCGGMHNERAKVCFEKALDKKPNDPEFSSGLAIAKYRLEEKPQKQFPVDTLRQAIELNPDNQYVKVLLALKLQKLSREPEGELLAKEAVEKAPHQTDVLRSAAKFYRNKGDLDKAIELFLRALEHIPNNSYLHYQIGYCYKEKIKKLQNAEESVAGETQEMIEELRECAIDYMRKALGKGIQNPNVHPCLVELLAQRGQYREAEECCRMAWNKDAEKQELHQHCGNVREDHTQFEDGAVRHPLQGLQISKKSAEKEKMTCQPQNVAESQLSRNAPNSWYHQGVAHKLKGEVQQAVECYEKELGRLLRNTPTGISSLFLPASELEGDSENMDQRADSSTPRKPPTLE</sequence>
<accession>A0ABM0ZQ01</accession>
<evidence type="ECO:0000256" key="1">
    <source>
        <dbReference type="ARBA" id="ARBA00022737"/>
    </source>
</evidence>
<feature type="repeat" description="TPR" evidence="4">
    <location>
        <begin position="317"/>
        <end position="350"/>
    </location>
</feature>
<dbReference type="PROSITE" id="PS50005">
    <property type="entry name" value="TPR"/>
    <property type="match status" value="1"/>
</dbReference>
<dbReference type="RefSeq" id="XP_012859667.2">
    <property type="nucleotide sequence ID" value="XM_013004213.3"/>
</dbReference>
<evidence type="ECO:0000313" key="8">
    <source>
        <dbReference type="RefSeq" id="XP_012859667.2"/>
    </source>
</evidence>
<evidence type="ECO:0000256" key="3">
    <source>
        <dbReference type="ARBA" id="ARBA00038336"/>
    </source>
</evidence>
<evidence type="ECO:0000256" key="6">
    <source>
        <dbReference type="SAM" id="MobiDB-lite"/>
    </source>
</evidence>
<dbReference type="InterPro" id="IPR019734">
    <property type="entry name" value="TPR_rpt"/>
</dbReference>
<dbReference type="GeneID" id="101639079"/>
<evidence type="ECO:0000256" key="4">
    <source>
        <dbReference type="PROSITE-ProRule" id="PRU00339"/>
    </source>
</evidence>
<evidence type="ECO:0000256" key="5">
    <source>
        <dbReference type="SAM" id="Coils"/>
    </source>
</evidence>
<comment type="similarity">
    <text evidence="3">Belongs to the IFIT family.</text>
</comment>
<dbReference type="InterPro" id="IPR011990">
    <property type="entry name" value="TPR-like_helical_dom_sf"/>
</dbReference>
<dbReference type="Pfam" id="PF13181">
    <property type="entry name" value="TPR_8"/>
    <property type="match status" value="1"/>
</dbReference>
<dbReference type="PANTHER" id="PTHR10271">
    <property type="entry name" value="INTERFERON-INDUCED PROTEIN WITH TETRATRICOPEPTIDE REPEATS"/>
    <property type="match status" value="1"/>
</dbReference>
<keyword evidence="1" id="KW-0677">Repeat</keyword>
<evidence type="ECO:0000313" key="7">
    <source>
        <dbReference type="Proteomes" id="UP000694863"/>
    </source>
</evidence>
<dbReference type="Pfam" id="PF13176">
    <property type="entry name" value="TPR_7"/>
    <property type="match status" value="1"/>
</dbReference>
<evidence type="ECO:0000256" key="2">
    <source>
        <dbReference type="ARBA" id="ARBA00022803"/>
    </source>
</evidence>
<dbReference type="SMART" id="SM00028">
    <property type="entry name" value="TPR"/>
    <property type="match status" value="5"/>
</dbReference>
<dbReference type="Gene3D" id="1.25.40.10">
    <property type="entry name" value="Tetratricopeptide repeat domain"/>
    <property type="match status" value="3"/>
</dbReference>